<dbReference type="PANTHER" id="PTHR11579:SF0">
    <property type="entry name" value="PROTEIN-L-ISOASPARTATE(D-ASPARTATE) O-METHYLTRANSFERASE"/>
    <property type="match status" value="1"/>
</dbReference>
<protein>
    <recommendedName>
        <fullName evidence="4">Protein-L-isoaspartate O-methyltransferase</fullName>
        <ecNumber evidence="3">2.1.1.77</ecNumber>
    </recommendedName>
    <alternativeName>
        <fullName evidence="11">L-isoaspartyl protein carboxyl methyltransferase</fullName>
    </alternativeName>
    <alternativeName>
        <fullName evidence="9">Protein L-isoaspartyl methyltransferase</fullName>
    </alternativeName>
    <alternativeName>
        <fullName evidence="10">Protein-beta-aspartate methyltransferase</fullName>
    </alternativeName>
</protein>
<accession>A0ABU2H1U9</accession>
<dbReference type="GO" id="GO:0008168">
    <property type="term" value="F:methyltransferase activity"/>
    <property type="evidence" value="ECO:0007669"/>
    <property type="project" value="UniProtKB-KW"/>
</dbReference>
<name>A0ABU2H1U9_9ACTN</name>
<dbReference type="Pfam" id="PF01135">
    <property type="entry name" value="PCMT"/>
    <property type="match status" value="1"/>
</dbReference>
<sequence length="391" mass="42187">MFDDTELRTQLIDTLVREGWIATGTIEEAMRTVPRHLFLPDVTLEEAYQDKNVPTKTGPDGECLSSASAPHIVALMLEQLQPTPGMRILEIGAGTGYNATLLTHLGAHVTTIDIDPDAVAHTRKAFERVGIEGVTLVEGDGNHGVPPNAPYDAIIVTAAAWDIPPAWIDQLTEGGFLVVPLRFRGTTRAVAFQRNGDQLVSRSVRLCGFIPMRGSDDGEIDIDLGGNVTLRHDDDQQIDPTALETVLDQPRHVVWSGVQIGAEPLTGIWGRLAVVEPGTCRIAAENTAVRSGRANPPIPMLSPAIVDGDTLAYLAHRPTTPGHSELGAYAHGPNAQTLCTRLNAHIRAWDTDRDELLHITAIPHGTTPSTQSGRVITKHHITLILEPTASD</sequence>
<dbReference type="GO" id="GO:0032259">
    <property type="term" value="P:methylation"/>
    <property type="evidence" value="ECO:0007669"/>
    <property type="project" value="UniProtKB-KW"/>
</dbReference>
<evidence type="ECO:0000313" key="12">
    <source>
        <dbReference type="EMBL" id="MDS1269268.1"/>
    </source>
</evidence>
<keyword evidence="7" id="KW-0808">Transferase</keyword>
<gene>
    <name evidence="12" type="primary">fxlM</name>
    <name evidence="12" type="ORF">RIF23_03040</name>
</gene>
<dbReference type="Proteomes" id="UP001250214">
    <property type="component" value="Unassembled WGS sequence"/>
</dbReference>
<evidence type="ECO:0000256" key="10">
    <source>
        <dbReference type="ARBA" id="ARBA00031323"/>
    </source>
</evidence>
<dbReference type="InterPro" id="IPR029063">
    <property type="entry name" value="SAM-dependent_MTases_sf"/>
</dbReference>
<evidence type="ECO:0000256" key="2">
    <source>
        <dbReference type="ARBA" id="ARBA00005369"/>
    </source>
</evidence>
<evidence type="ECO:0000256" key="9">
    <source>
        <dbReference type="ARBA" id="ARBA00030757"/>
    </source>
</evidence>
<dbReference type="CDD" id="cd02440">
    <property type="entry name" value="AdoMet_MTases"/>
    <property type="match status" value="1"/>
</dbReference>
<proteinExistence type="inferred from homology"/>
<dbReference type="EMBL" id="JAVLVT010000001">
    <property type="protein sequence ID" value="MDS1269268.1"/>
    <property type="molecule type" value="Genomic_DNA"/>
</dbReference>
<keyword evidence="8" id="KW-0949">S-adenosyl-L-methionine</keyword>
<evidence type="ECO:0000256" key="3">
    <source>
        <dbReference type="ARBA" id="ARBA00011890"/>
    </source>
</evidence>
<dbReference type="PANTHER" id="PTHR11579">
    <property type="entry name" value="PROTEIN-L-ISOASPARTATE O-METHYLTRANSFERASE"/>
    <property type="match status" value="1"/>
</dbReference>
<comment type="subcellular location">
    <subcellularLocation>
        <location evidence="1">Cytoplasm</location>
    </subcellularLocation>
</comment>
<dbReference type="InterPro" id="IPR027573">
    <property type="entry name" value="Methyltran_FxLD"/>
</dbReference>
<evidence type="ECO:0000256" key="7">
    <source>
        <dbReference type="ARBA" id="ARBA00022679"/>
    </source>
</evidence>
<comment type="caution">
    <text evidence="12">The sequence shown here is derived from an EMBL/GenBank/DDBJ whole genome shotgun (WGS) entry which is preliminary data.</text>
</comment>
<evidence type="ECO:0000256" key="6">
    <source>
        <dbReference type="ARBA" id="ARBA00022603"/>
    </source>
</evidence>
<organism evidence="12 13">
    <name type="scientific">Lipingzhangella rawalii</name>
    <dbReference type="NCBI Taxonomy" id="2055835"/>
    <lineage>
        <taxon>Bacteria</taxon>
        <taxon>Bacillati</taxon>
        <taxon>Actinomycetota</taxon>
        <taxon>Actinomycetes</taxon>
        <taxon>Streptosporangiales</taxon>
        <taxon>Nocardiopsidaceae</taxon>
        <taxon>Lipingzhangella</taxon>
    </lineage>
</organism>
<comment type="similarity">
    <text evidence="2">Belongs to the methyltransferase superfamily. L-isoaspartyl/D-aspartyl protein methyltransferase family.</text>
</comment>
<dbReference type="NCBIfam" id="TIGR04364">
    <property type="entry name" value="methyltran_FxLD"/>
    <property type="match status" value="1"/>
</dbReference>
<keyword evidence="13" id="KW-1185">Reference proteome</keyword>
<keyword evidence="6 12" id="KW-0489">Methyltransferase</keyword>
<dbReference type="Gene3D" id="3.40.50.150">
    <property type="entry name" value="Vaccinia Virus protein VP39"/>
    <property type="match status" value="1"/>
</dbReference>
<evidence type="ECO:0000313" key="13">
    <source>
        <dbReference type="Proteomes" id="UP001250214"/>
    </source>
</evidence>
<evidence type="ECO:0000256" key="4">
    <source>
        <dbReference type="ARBA" id="ARBA00013346"/>
    </source>
</evidence>
<evidence type="ECO:0000256" key="5">
    <source>
        <dbReference type="ARBA" id="ARBA00022490"/>
    </source>
</evidence>
<keyword evidence="5" id="KW-0963">Cytoplasm</keyword>
<reference evidence="13" key="1">
    <citation type="submission" date="2023-07" db="EMBL/GenBank/DDBJ databases">
        <title>Novel species in the genus Lipingzhangella isolated from Sambhar Salt Lake.</title>
        <authorList>
            <person name="Jiya N."/>
            <person name="Kajale S."/>
            <person name="Sharma A."/>
        </authorList>
    </citation>
    <scope>NUCLEOTIDE SEQUENCE [LARGE SCALE GENOMIC DNA]</scope>
    <source>
        <strain evidence="13">LS1_29</strain>
    </source>
</reference>
<dbReference type="EC" id="2.1.1.77" evidence="3"/>
<dbReference type="InterPro" id="IPR000682">
    <property type="entry name" value="PCMT"/>
</dbReference>
<evidence type="ECO:0000256" key="1">
    <source>
        <dbReference type="ARBA" id="ARBA00004496"/>
    </source>
</evidence>
<evidence type="ECO:0000256" key="8">
    <source>
        <dbReference type="ARBA" id="ARBA00022691"/>
    </source>
</evidence>
<dbReference type="RefSeq" id="WP_310910760.1">
    <property type="nucleotide sequence ID" value="NZ_JAVLVT010000001.1"/>
</dbReference>
<evidence type="ECO:0000256" key="11">
    <source>
        <dbReference type="ARBA" id="ARBA00031350"/>
    </source>
</evidence>
<dbReference type="SUPFAM" id="SSF53335">
    <property type="entry name" value="S-adenosyl-L-methionine-dependent methyltransferases"/>
    <property type="match status" value="1"/>
</dbReference>
<dbReference type="PROSITE" id="PS01279">
    <property type="entry name" value="PCMT"/>
    <property type="match status" value="1"/>
</dbReference>